<name>A0A4R0YML9_9GAMM</name>
<dbReference type="AlphaFoldDB" id="A0A4R0YML9"/>
<protein>
    <submittedName>
        <fullName evidence="1">Uncharacterized protein</fullName>
    </submittedName>
</protein>
<dbReference type="RefSeq" id="WP_131407846.1">
    <property type="nucleotide sequence ID" value="NZ_SJTG01000002.1"/>
</dbReference>
<organism evidence="1 2">
    <name type="scientific">Dyella soli</name>
    <dbReference type="NCBI Taxonomy" id="522319"/>
    <lineage>
        <taxon>Bacteria</taxon>
        <taxon>Pseudomonadati</taxon>
        <taxon>Pseudomonadota</taxon>
        <taxon>Gammaproteobacteria</taxon>
        <taxon>Lysobacterales</taxon>
        <taxon>Rhodanobacteraceae</taxon>
        <taxon>Dyella</taxon>
    </lineage>
</organism>
<keyword evidence="2" id="KW-1185">Reference proteome</keyword>
<dbReference type="Proteomes" id="UP000291822">
    <property type="component" value="Unassembled WGS sequence"/>
</dbReference>
<dbReference type="EMBL" id="SJTG01000002">
    <property type="protein sequence ID" value="TCI10127.1"/>
    <property type="molecule type" value="Genomic_DNA"/>
</dbReference>
<proteinExistence type="predicted"/>
<evidence type="ECO:0000313" key="1">
    <source>
        <dbReference type="EMBL" id="TCI10127.1"/>
    </source>
</evidence>
<comment type="caution">
    <text evidence="1">The sequence shown here is derived from an EMBL/GenBank/DDBJ whole genome shotgun (WGS) entry which is preliminary data.</text>
</comment>
<sequence length="111" mass="12774">MQLVPFNWTFDHHAQRLRAPSGLTITVREIAQMLADVRDCRYNFHGPWAGWKMRGNKLIPPFSGREGPKLTPQNAKLFLAWVNEPEHVYSPLPARKGPPKLRLVHSRVNDP</sequence>
<accession>A0A4R0YML9</accession>
<evidence type="ECO:0000313" key="2">
    <source>
        <dbReference type="Proteomes" id="UP000291822"/>
    </source>
</evidence>
<gene>
    <name evidence="1" type="ORF">EZM97_14505</name>
</gene>
<reference evidence="1 2" key="1">
    <citation type="submission" date="2019-02" db="EMBL/GenBank/DDBJ databases">
        <title>Dyella amyloliquefaciens sp. nov., isolated from forest soil.</title>
        <authorList>
            <person name="Gao Z.-H."/>
            <person name="Qiu L.-H."/>
        </authorList>
    </citation>
    <scope>NUCLEOTIDE SEQUENCE [LARGE SCALE GENOMIC DNA]</scope>
    <source>
        <strain evidence="1 2">KACC 12747</strain>
    </source>
</reference>